<comment type="caution">
    <text evidence="1">The sequence shown here is derived from an EMBL/GenBank/DDBJ whole genome shotgun (WGS) entry which is preliminary data.</text>
</comment>
<dbReference type="EMBL" id="JABWPM010000025">
    <property type="protein sequence ID" value="NUY98438.1"/>
    <property type="molecule type" value="Genomic_DNA"/>
</dbReference>
<dbReference type="Proteomes" id="UP000566985">
    <property type="component" value="Unassembled WGS sequence"/>
</dbReference>
<organism evidence="1 2">
    <name type="scientific">Pantoea brenneri</name>
    <dbReference type="NCBI Taxonomy" id="472694"/>
    <lineage>
        <taxon>Bacteria</taxon>
        <taxon>Pseudomonadati</taxon>
        <taxon>Pseudomonadota</taxon>
        <taxon>Gammaproteobacteria</taxon>
        <taxon>Enterobacterales</taxon>
        <taxon>Erwiniaceae</taxon>
        <taxon>Pantoea</taxon>
    </lineage>
</organism>
<accession>A0A7Y6NHB0</accession>
<dbReference type="RefSeq" id="WP_069729471.1">
    <property type="nucleotide sequence ID" value="NZ_JABWPE010000025.1"/>
</dbReference>
<evidence type="ECO:0000313" key="1">
    <source>
        <dbReference type="EMBL" id="NUY98438.1"/>
    </source>
</evidence>
<protein>
    <submittedName>
        <fullName evidence="1">Uncharacterized protein</fullName>
    </submittedName>
</protein>
<evidence type="ECO:0000313" key="2">
    <source>
        <dbReference type="Proteomes" id="UP000566985"/>
    </source>
</evidence>
<name>A0A7Y6NHB0_9GAMM</name>
<reference evidence="1 2" key="1">
    <citation type="submission" date="2020-05" db="EMBL/GenBank/DDBJ databases">
        <title>Whole Genome Sequences of Enterobacteriales Associated with the International Space Station.</title>
        <authorList>
            <person name="Bharadwaj A."/>
            <person name="Daudu R."/>
            <person name="Singh N."/>
            <person name="Wood J."/>
            <person name="Debieu M."/>
            <person name="Mason C."/>
            <person name="Wang C."/>
            <person name="Venkateswaran K."/>
        </authorList>
    </citation>
    <scope>NUCLEOTIDE SEQUENCE [LARGE SCALE GENOMIC DNA]</scope>
    <source>
        <strain evidence="1 2">IF5SW-B1</strain>
    </source>
</reference>
<proteinExistence type="predicted"/>
<dbReference type="AlphaFoldDB" id="A0A7Y6NHB0"/>
<dbReference type="GeneID" id="57347037"/>
<gene>
    <name evidence="1" type="ORF">HU668_18435</name>
</gene>
<sequence>MKLLDLLFLTHTETVEQKSLCSAHNISVCDTDRELHTHVYCHNCPLSAGKQARSANLPQTHILDEMTGREP</sequence>